<proteinExistence type="predicted"/>
<keyword evidence="1" id="KW-0812">Transmembrane</keyword>
<gene>
    <name evidence="2" type="ORF">GCM10025790_21630</name>
</gene>
<protein>
    <submittedName>
        <fullName evidence="2">Uncharacterized protein</fullName>
    </submittedName>
</protein>
<keyword evidence="3" id="KW-1185">Reference proteome</keyword>
<dbReference type="RefSeq" id="WP_345478020.1">
    <property type="nucleotide sequence ID" value="NZ_BAABLW010000007.1"/>
</dbReference>
<accession>A0ABP9FZX3</accession>
<dbReference type="Proteomes" id="UP001500368">
    <property type="component" value="Unassembled WGS sequence"/>
</dbReference>
<reference evidence="3" key="1">
    <citation type="journal article" date="2019" name="Int. J. Syst. Evol. Microbiol.">
        <title>The Global Catalogue of Microorganisms (GCM) 10K type strain sequencing project: providing services to taxonomists for standard genome sequencing and annotation.</title>
        <authorList>
            <consortium name="The Broad Institute Genomics Platform"/>
            <consortium name="The Broad Institute Genome Sequencing Center for Infectious Disease"/>
            <person name="Wu L."/>
            <person name="Ma J."/>
        </authorList>
    </citation>
    <scope>NUCLEOTIDE SEQUENCE [LARGE SCALE GENOMIC DNA]</scope>
    <source>
        <strain evidence="3">JCM 19129</strain>
    </source>
</reference>
<sequence>MRPKLVEVLFPTAGILLWADAPWLAAALAGLAMVLALAELGRIQEKDDKEHLENEHRKLLGN</sequence>
<evidence type="ECO:0000313" key="3">
    <source>
        <dbReference type="Proteomes" id="UP001500368"/>
    </source>
</evidence>
<evidence type="ECO:0000313" key="2">
    <source>
        <dbReference type="EMBL" id="GAA4924106.1"/>
    </source>
</evidence>
<feature type="transmembrane region" description="Helical" evidence="1">
    <location>
        <begin position="15"/>
        <end position="38"/>
    </location>
</feature>
<evidence type="ECO:0000256" key="1">
    <source>
        <dbReference type="SAM" id="Phobius"/>
    </source>
</evidence>
<comment type="caution">
    <text evidence="2">The sequence shown here is derived from an EMBL/GenBank/DDBJ whole genome shotgun (WGS) entry which is preliminary data.</text>
</comment>
<organism evidence="2 3">
    <name type="scientific">Nesterenkonia rhizosphaerae</name>
    <dbReference type="NCBI Taxonomy" id="1348272"/>
    <lineage>
        <taxon>Bacteria</taxon>
        <taxon>Bacillati</taxon>
        <taxon>Actinomycetota</taxon>
        <taxon>Actinomycetes</taxon>
        <taxon>Micrococcales</taxon>
        <taxon>Micrococcaceae</taxon>
        <taxon>Nesterenkonia</taxon>
    </lineage>
</organism>
<name>A0ABP9FZX3_9MICC</name>
<dbReference type="EMBL" id="BAABLW010000007">
    <property type="protein sequence ID" value="GAA4924106.1"/>
    <property type="molecule type" value="Genomic_DNA"/>
</dbReference>
<keyword evidence="1" id="KW-1133">Transmembrane helix</keyword>
<keyword evidence="1" id="KW-0472">Membrane</keyword>